<evidence type="ECO:0000256" key="1">
    <source>
        <dbReference type="SAM" id="MobiDB-lite"/>
    </source>
</evidence>
<reference evidence="3" key="1">
    <citation type="submission" date="2021-03" db="EMBL/GenBank/DDBJ databases">
        <title>Draft genome sequence of rust myrtle Austropuccinia psidii MF-1, a brazilian biotype.</title>
        <authorList>
            <person name="Quecine M.C."/>
            <person name="Pachon D.M.R."/>
            <person name="Bonatelli M.L."/>
            <person name="Correr F.H."/>
            <person name="Franceschini L.M."/>
            <person name="Leite T.F."/>
            <person name="Margarido G.R.A."/>
            <person name="Almeida C.A."/>
            <person name="Ferrarezi J.A."/>
            <person name="Labate C.A."/>
        </authorList>
    </citation>
    <scope>NUCLEOTIDE SEQUENCE</scope>
    <source>
        <strain evidence="3">MF-1</strain>
    </source>
</reference>
<feature type="region of interest" description="Disordered" evidence="1">
    <location>
        <begin position="43"/>
        <end position="62"/>
    </location>
</feature>
<dbReference type="InterPro" id="IPR012337">
    <property type="entry name" value="RNaseH-like_sf"/>
</dbReference>
<proteinExistence type="predicted"/>
<dbReference type="Pfam" id="PF22936">
    <property type="entry name" value="Pol_BBD"/>
    <property type="match status" value="1"/>
</dbReference>
<feature type="domain" description="Retrovirus-related Pol polyprotein from transposon TNT 1-94-like beta-barrel" evidence="2">
    <location>
        <begin position="104"/>
        <end position="180"/>
    </location>
</feature>
<dbReference type="EMBL" id="AVOT02014899">
    <property type="protein sequence ID" value="MBW0498789.1"/>
    <property type="molecule type" value="Genomic_DNA"/>
</dbReference>
<dbReference type="AlphaFoldDB" id="A0A9Q3HDM2"/>
<comment type="caution">
    <text evidence="3">The sequence shown here is derived from an EMBL/GenBank/DDBJ whole genome shotgun (WGS) entry which is preliminary data.</text>
</comment>
<dbReference type="InterPro" id="IPR054722">
    <property type="entry name" value="PolX-like_BBD"/>
</dbReference>
<evidence type="ECO:0000313" key="4">
    <source>
        <dbReference type="Proteomes" id="UP000765509"/>
    </source>
</evidence>
<dbReference type="SUPFAM" id="SSF53098">
    <property type="entry name" value="Ribonuclease H-like"/>
    <property type="match status" value="1"/>
</dbReference>
<evidence type="ECO:0000313" key="3">
    <source>
        <dbReference type="EMBL" id="MBW0498789.1"/>
    </source>
</evidence>
<dbReference type="OrthoDB" id="3340343at2759"/>
<dbReference type="Proteomes" id="UP000765509">
    <property type="component" value="Unassembled WGS sequence"/>
</dbReference>
<keyword evidence="4" id="KW-1185">Reference proteome</keyword>
<gene>
    <name evidence="3" type="ORF">O181_038504</name>
</gene>
<evidence type="ECO:0000259" key="2">
    <source>
        <dbReference type="Pfam" id="PF22936"/>
    </source>
</evidence>
<organism evidence="3 4">
    <name type="scientific">Austropuccinia psidii MF-1</name>
    <dbReference type="NCBI Taxonomy" id="1389203"/>
    <lineage>
        <taxon>Eukaryota</taxon>
        <taxon>Fungi</taxon>
        <taxon>Dikarya</taxon>
        <taxon>Basidiomycota</taxon>
        <taxon>Pucciniomycotina</taxon>
        <taxon>Pucciniomycetes</taxon>
        <taxon>Pucciniales</taxon>
        <taxon>Sphaerophragmiaceae</taxon>
        <taxon>Austropuccinia</taxon>
    </lineage>
</organism>
<protein>
    <recommendedName>
        <fullName evidence="2">Retrovirus-related Pol polyprotein from transposon TNT 1-94-like beta-barrel domain-containing protein</fullName>
    </recommendedName>
</protein>
<sequence length="367" mass="41632">MIGEIWLKECRIEKRTPSLDEMIEEVRSAIQRNEENQEKQAFMTKNKEISDSKPQQKPNYLTCRPSYHNPLTKHSKEECQNLKLGKPTTALLCRMNQQDKNSILLDTGASNSKFNEKKHFISFVPKEEEIILANCSSIKSLGSGTIHIELSHCFLKINNCLVIPQPEINLLSMNTFIAENYSVTKGISAKSFVVTSKDNKIMIDGSFEGGNFIVHQNKVHACKVLLSTSNITIPNQSSGHPSLDYFKKMYLEKKISSFNCTTCELSKMTKILFKGTFTQPNCKLETIHMDLCGPISPESVSDFIKNHINRAERQANSQAANPILNNGSEFKNTDLQNFFKSKGINHLTLEPYTREHNSLPKEEIKQP</sequence>
<name>A0A9Q3HDM2_9BASI</name>
<accession>A0A9Q3HDM2</accession>